<proteinExistence type="predicted"/>
<name>A0A7R7YPU0_9MYCO</name>
<evidence type="ECO:0000313" key="2">
    <source>
        <dbReference type="EMBL" id="BCO33880.1"/>
    </source>
</evidence>
<evidence type="ECO:0000313" key="3">
    <source>
        <dbReference type="Proteomes" id="UP000595446"/>
    </source>
</evidence>
<keyword evidence="3" id="KW-1185">Reference proteome</keyword>
<evidence type="ECO:0000256" key="1">
    <source>
        <dbReference type="SAM" id="MobiDB-lite"/>
    </source>
</evidence>
<accession>A0A7R7YPU0</accession>
<organism evidence="2 3">
    <name type="scientific">Mycobacterium heckeshornense</name>
    <dbReference type="NCBI Taxonomy" id="110505"/>
    <lineage>
        <taxon>Bacteria</taxon>
        <taxon>Bacillati</taxon>
        <taxon>Actinomycetota</taxon>
        <taxon>Actinomycetes</taxon>
        <taxon>Mycobacteriales</taxon>
        <taxon>Mycobacteriaceae</taxon>
        <taxon>Mycobacterium</taxon>
    </lineage>
</organism>
<dbReference type="EMBL" id="AP024237">
    <property type="protein sequence ID" value="BCO33880.1"/>
    <property type="molecule type" value="Genomic_DNA"/>
</dbReference>
<dbReference type="Proteomes" id="UP000595446">
    <property type="component" value="Chromosome"/>
</dbReference>
<sequence>MTVLGAVVFGGLLGLAVLWLLLTAPDGDVDDAWDHSQPPERSNSASMAAGSVKSSPCAATHSSQK</sequence>
<reference evidence="2 3" key="1">
    <citation type="submission" date="2020-12" db="EMBL/GenBank/DDBJ databases">
        <title>Complete genome sequence of Mycobacterium heckeshornense JCM 15655T, closely related to a pathogenic non-tuberculous mycobacterial species Mycobacterium xenopi.</title>
        <authorList>
            <person name="Yoshida M."/>
            <person name="Fukano H."/>
            <person name="Asakura T."/>
            <person name="Suzuki M."/>
            <person name="Hoshino Y."/>
        </authorList>
    </citation>
    <scope>NUCLEOTIDE SEQUENCE [LARGE SCALE GENOMIC DNA]</scope>
    <source>
        <strain evidence="2 3">JCM 15655</strain>
    </source>
</reference>
<protein>
    <submittedName>
        <fullName evidence="2">Uncharacterized protein</fullName>
    </submittedName>
</protein>
<gene>
    <name evidence="2" type="ORF">MHEC_03130</name>
</gene>
<dbReference type="AlphaFoldDB" id="A0A7R7YPU0"/>
<feature type="region of interest" description="Disordered" evidence="1">
    <location>
        <begin position="29"/>
        <end position="65"/>
    </location>
</feature>